<evidence type="ECO:0000313" key="2">
    <source>
        <dbReference type="Proteomes" id="UP000007014"/>
    </source>
</evidence>
<dbReference type="Gramene" id="CMV239CT">
    <property type="protein sequence ID" value="CMV239CT"/>
    <property type="gene ID" value="CMV239C"/>
</dbReference>
<name>Q85FP5_CYAM1</name>
<dbReference type="KEGG" id="cme:CymeCp206"/>
<keyword evidence="1" id="KW-0934">Plastid</keyword>
<sequence>MQWAEFLNQLCGQWQSTRDRYHVTQNQWQAPIKEESIYTCPETLVADKVWRISITKGTESSTESIWIAYQPNEFYFFDQRKRYGLAKYVPNERTLNFYWKKSHDQYLKESWHLASNHLCFSSSRVFLHGKLVWISFLWGYKKAHKKA</sequence>
<organism evidence="1 2">
    <name type="scientific">Cyanidioschyzon merolae (strain NIES-3377 / 10D)</name>
    <name type="common">Unicellular red alga</name>
    <dbReference type="NCBI Taxonomy" id="280699"/>
    <lineage>
        <taxon>Eukaryota</taxon>
        <taxon>Rhodophyta</taxon>
        <taxon>Bangiophyceae</taxon>
        <taxon>Cyanidiales</taxon>
        <taxon>Cyanidiaceae</taxon>
        <taxon>Cyanidioschyzon</taxon>
    </lineage>
</organism>
<dbReference type="AlphaFoldDB" id="Q85FP5"/>
<evidence type="ECO:0008006" key="3">
    <source>
        <dbReference type="Google" id="ProtNLM"/>
    </source>
</evidence>
<dbReference type="HOGENOM" id="CLU_1770692_0_0_1"/>
<proteinExistence type="predicted"/>
<geneLocation type="chloroplast" evidence="1"/>
<evidence type="ECO:0000313" key="1">
    <source>
        <dbReference type="EMBL" id="BAC76300.1"/>
    </source>
</evidence>
<protein>
    <recommendedName>
        <fullName evidence="3">Chromophore lyase CpcS/CpeS</fullName>
    </recommendedName>
</protein>
<keyword evidence="2" id="KW-1185">Reference proteome</keyword>
<dbReference type="GeneID" id="844912"/>
<accession>Q85FP5</accession>
<dbReference type="RefSeq" id="NP_849138.1">
    <property type="nucleotide sequence ID" value="NC_004799.1"/>
</dbReference>
<keyword evidence="1" id="KW-0150">Chloroplast</keyword>
<dbReference type="EMBL" id="AB002583">
    <property type="protein sequence ID" value="BAC76300.1"/>
    <property type="molecule type" value="Genomic_DNA"/>
</dbReference>
<dbReference type="Proteomes" id="UP000007014">
    <property type="component" value="Chloroplast"/>
</dbReference>
<reference evidence="1" key="1">
    <citation type="journal article" date="2003" name="DNA Res.">
        <title>Complete sequence and analysis of the plastid genome of the unicellular red alga Cyanidioschyzon merolae.</title>
        <authorList>
            <person name="Ohta N."/>
            <person name="Matsuzaki M."/>
            <person name="Misumi O."/>
            <person name="Miyagishima S."/>
            <person name="Nozaki H."/>
            <person name="Tanaka K."/>
            <person name="Shin-i T."/>
            <person name="Kohara Y."/>
            <person name="Kuroiwa T."/>
        </authorList>
    </citation>
    <scope>NUCLEOTIDE SEQUENCE [LARGE SCALE GENOMIC DNA]</scope>
    <source>
        <strain evidence="1">10D</strain>
    </source>
</reference>